<evidence type="ECO:0000256" key="3">
    <source>
        <dbReference type="ARBA" id="ARBA00022837"/>
    </source>
</evidence>
<dbReference type="EMBL" id="CASHTH010002114">
    <property type="protein sequence ID" value="CAI8025017.1"/>
    <property type="molecule type" value="Genomic_DNA"/>
</dbReference>
<accession>A0AA35WSN2</accession>
<dbReference type="InterPro" id="IPR038081">
    <property type="entry name" value="CalX-like_sf"/>
</dbReference>
<dbReference type="GO" id="GO:0007154">
    <property type="term" value="P:cell communication"/>
    <property type="evidence" value="ECO:0007669"/>
    <property type="project" value="InterPro"/>
</dbReference>
<sequence length="78" mass="8394">EAGHVTLTLSVEGDSVINNSIVIYTTSDTNNTAQEDEDFNKTVKIVEIRPNDTLITVTVPIVNDAIDEGVEIFSVATS</sequence>
<feature type="non-terminal residue" evidence="5">
    <location>
        <position position="1"/>
    </location>
</feature>
<dbReference type="AlphaFoldDB" id="A0AA35WSN2"/>
<evidence type="ECO:0000256" key="2">
    <source>
        <dbReference type="ARBA" id="ARBA00022737"/>
    </source>
</evidence>
<evidence type="ECO:0000256" key="1">
    <source>
        <dbReference type="ARBA" id="ARBA00022729"/>
    </source>
</evidence>
<dbReference type="GO" id="GO:0016020">
    <property type="term" value="C:membrane"/>
    <property type="evidence" value="ECO:0007669"/>
    <property type="project" value="InterPro"/>
</dbReference>
<gene>
    <name evidence="5" type="ORF">GBAR_LOCUS14485</name>
</gene>
<keyword evidence="6" id="KW-1185">Reference proteome</keyword>
<dbReference type="Pfam" id="PF03160">
    <property type="entry name" value="Calx-beta"/>
    <property type="match status" value="1"/>
</dbReference>
<evidence type="ECO:0000313" key="6">
    <source>
        <dbReference type="Proteomes" id="UP001174909"/>
    </source>
</evidence>
<dbReference type="InterPro" id="IPR003644">
    <property type="entry name" value="Calx_beta"/>
</dbReference>
<name>A0AA35WSN2_GEOBA</name>
<organism evidence="5 6">
    <name type="scientific">Geodia barretti</name>
    <name type="common">Barrett's horny sponge</name>
    <dbReference type="NCBI Taxonomy" id="519541"/>
    <lineage>
        <taxon>Eukaryota</taxon>
        <taxon>Metazoa</taxon>
        <taxon>Porifera</taxon>
        <taxon>Demospongiae</taxon>
        <taxon>Heteroscleromorpha</taxon>
        <taxon>Tetractinellida</taxon>
        <taxon>Astrophorina</taxon>
        <taxon>Geodiidae</taxon>
        <taxon>Geodia</taxon>
    </lineage>
</organism>
<proteinExistence type="predicted"/>
<dbReference type="Gene3D" id="2.60.40.2030">
    <property type="match status" value="1"/>
</dbReference>
<keyword evidence="1" id="KW-0732">Signal</keyword>
<reference evidence="5" key="1">
    <citation type="submission" date="2023-03" db="EMBL/GenBank/DDBJ databases">
        <authorList>
            <person name="Steffen K."/>
            <person name="Cardenas P."/>
        </authorList>
    </citation>
    <scope>NUCLEOTIDE SEQUENCE</scope>
</reference>
<keyword evidence="3" id="KW-0106">Calcium</keyword>
<protein>
    <recommendedName>
        <fullName evidence="4">Calx-beta domain-containing protein</fullName>
    </recommendedName>
</protein>
<feature type="non-terminal residue" evidence="5">
    <location>
        <position position="78"/>
    </location>
</feature>
<evidence type="ECO:0000259" key="4">
    <source>
        <dbReference type="Pfam" id="PF03160"/>
    </source>
</evidence>
<dbReference type="Proteomes" id="UP001174909">
    <property type="component" value="Unassembled WGS sequence"/>
</dbReference>
<evidence type="ECO:0000313" key="5">
    <source>
        <dbReference type="EMBL" id="CAI8025017.1"/>
    </source>
</evidence>
<dbReference type="SUPFAM" id="SSF141072">
    <property type="entry name" value="CalX-like"/>
    <property type="match status" value="1"/>
</dbReference>
<comment type="caution">
    <text evidence="5">The sequence shown here is derived from an EMBL/GenBank/DDBJ whole genome shotgun (WGS) entry which is preliminary data.</text>
</comment>
<feature type="domain" description="Calx-beta" evidence="4">
    <location>
        <begin position="2"/>
        <end position="76"/>
    </location>
</feature>
<keyword evidence="2" id="KW-0677">Repeat</keyword>